<sequence length="93" mass="10745">MQYVSYCFDASCDQNNVGSAAVLRDQDWNAMAKEESFEQVVIEGITLARRIFQLWLPFHLEMGLDNNVAHSLVKWVMGSNENILIQIQRNINR</sequence>
<protein>
    <submittedName>
        <fullName evidence="1">Uncharacterized protein</fullName>
    </submittedName>
</protein>
<dbReference type="AlphaFoldDB" id="A0AAN7FMG7"/>
<dbReference type="Proteomes" id="UP001324115">
    <property type="component" value="Unassembled WGS sequence"/>
</dbReference>
<evidence type="ECO:0000313" key="2">
    <source>
        <dbReference type="Proteomes" id="UP001324115"/>
    </source>
</evidence>
<gene>
    <name evidence="1" type="ORF">RGQ29_014432</name>
</gene>
<proteinExistence type="predicted"/>
<accession>A0AAN7FMG7</accession>
<comment type="caution">
    <text evidence="1">The sequence shown here is derived from an EMBL/GenBank/DDBJ whole genome shotgun (WGS) entry which is preliminary data.</text>
</comment>
<evidence type="ECO:0000313" key="1">
    <source>
        <dbReference type="EMBL" id="KAK4596398.1"/>
    </source>
</evidence>
<dbReference type="EMBL" id="JAXUIC010000003">
    <property type="protein sequence ID" value="KAK4596398.1"/>
    <property type="molecule type" value="Genomic_DNA"/>
</dbReference>
<name>A0AAN7FMG7_QUERU</name>
<keyword evidence="2" id="KW-1185">Reference proteome</keyword>
<reference evidence="1 2" key="1">
    <citation type="journal article" date="2023" name="G3 (Bethesda)">
        <title>A haplotype-resolved chromosome-scale genome for Quercus rubra L. provides insights into the genetics of adaptive traits for red oak species.</title>
        <authorList>
            <person name="Kapoor B."/>
            <person name="Jenkins J."/>
            <person name="Schmutz J."/>
            <person name="Zhebentyayeva T."/>
            <person name="Kuelheim C."/>
            <person name="Coggeshall M."/>
            <person name="Heim C."/>
            <person name="Lasky J.R."/>
            <person name="Leites L."/>
            <person name="Islam-Faridi N."/>
            <person name="Romero-Severson J."/>
            <person name="DeLeo V.L."/>
            <person name="Lucas S.M."/>
            <person name="Lazic D."/>
            <person name="Gailing O."/>
            <person name="Carlson J."/>
            <person name="Staton M."/>
        </authorList>
    </citation>
    <scope>NUCLEOTIDE SEQUENCE [LARGE SCALE GENOMIC DNA]</scope>
    <source>
        <strain evidence="1">Pseudo-F2</strain>
    </source>
</reference>
<organism evidence="1 2">
    <name type="scientific">Quercus rubra</name>
    <name type="common">Northern red oak</name>
    <name type="synonym">Quercus borealis</name>
    <dbReference type="NCBI Taxonomy" id="3512"/>
    <lineage>
        <taxon>Eukaryota</taxon>
        <taxon>Viridiplantae</taxon>
        <taxon>Streptophyta</taxon>
        <taxon>Embryophyta</taxon>
        <taxon>Tracheophyta</taxon>
        <taxon>Spermatophyta</taxon>
        <taxon>Magnoliopsida</taxon>
        <taxon>eudicotyledons</taxon>
        <taxon>Gunneridae</taxon>
        <taxon>Pentapetalae</taxon>
        <taxon>rosids</taxon>
        <taxon>fabids</taxon>
        <taxon>Fagales</taxon>
        <taxon>Fagaceae</taxon>
        <taxon>Quercus</taxon>
    </lineage>
</organism>